<feature type="domain" description="Glycosyltransferase RgtA/B/C/D-like" evidence="9">
    <location>
        <begin position="68"/>
        <end position="224"/>
    </location>
</feature>
<comment type="subcellular location">
    <subcellularLocation>
        <location evidence="1">Cell membrane</location>
        <topology evidence="1">Multi-pass membrane protein</topology>
    </subcellularLocation>
</comment>
<feature type="transmembrane region" description="Helical" evidence="8">
    <location>
        <begin position="208"/>
        <end position="233"/>
    </location>
</feature>
<evidence type="ECO:0000256" key="3">
    <source>
        <dbReference type="ARBA" id="ARBA00022676"/>
    </source>
</evidence>
<dbReference type="PANTHER" id="PTHR33908">
    <property type="entry name" value="MANNOSYLTRANSFERASE YKCB-RELATED"/>
    <property type="match status" value="1"/>
</dbReference>
<comment type="caution">
    <text evidence="10">The sequence shown here is derived from an EMBL/GenBank/DDBJ whole genome shotgun (WGS) entry which is preliminary data.</text>
</comment>
<proteinExistence type="predicted"/>
<accession>A0A1F8ARP0</accession>
<keyword evidence="2" id="KW-1003">Cell membrane</keyword>
<evidence type="ECO:0000256" key="5">
    <source>
        <dbReference type="ARBA" id="ARBA00022692"/>
    </source>
</evidence>
<dbReference type="PANTHER" id="PTHR33908:SF3">
    <property type="entry name" value="UNDECAPRENYL PHOSPHATE-ALPHA-4-AMINO-4-DEOXY-L-ARABINOSE ARABINOSYL TRANSFERASE"/>
    <property type="match status" value="1"/>
</dbReference>
<gene>
    <name evidence="10" type="ORF">A3E44_01985</name>
</gene>
<feature type="transmembrane region" description="Helical" evidence="8">
    <location>
        <begin position="325"/>
        <end position="344"/>
    </location>
</feature>
<organism evidence="10 11">
    <name type="scientific">Candidatus Woesebacteria bacterium RIFCSPHIGHO2_12_FULL_41_24</name>
    <dbReference type="NCBI Taxonomy" id="1802510"/>
    <lineage>
        <taxon>Bacteria</taxon>
        <taxon>Candidatus Woeseibacteriota</taxon>
    </lineage>
</organism>
<keyword evidence="7 8" id="KW-0472">Membrane</keyword>
<feature type="transmembrane region" description="Helical" evidence="8">
    <location>
        <begin position="273"/>
        <end position="291"/>
    </location>
</feature>
<feature type="transmembrane region" description="Helical" evidence="8">
    <location>
        <begin position="115"/>
        <end position="132"/>
    </location>
</feature>
<name>A0A1F8ARP0_9BACT</name>
<feature type="transmembrane region" description="Helical" evidence="8">
    <location>
        <begin position="138"/>
        <end position="156"/>
    </location>
</feature>
<evidence type="ECO:0000256" key="6">
    <source>
        <dbReference type="ARBA" id="ARBA00022989"/>
    </source>
</evidence>
<evidence type="ECO:0000313" key="10">
    <source>
        <dbReference type="EMBL" id="OGM54280.1"/>
    </source>
</evidence>
<evidence type="ECO:0000256" key="4">
    <source>
        <dbReference type="ARBA" id="ARBA00022679"/>
    </source>
</evidence>
<protein>
    <recommendedName>
        <fullName evidence="9">Glycosyltransferase RgtA/B/C/D-like domain-containing protein</fullName>
    </recommendedName>
</protein>
<dbReference type="GO" id="GO:0005886">
    <property type="term" value="C:plasma membrane"/>
    <property type="evidence" value="ECO:0007669"/>
    <property type="project" value="UniProtKB-SubCell"/>
</dbReference>
<keyword evidence="6 8" id="KW-1133">Transmembrane helix</keyword>
<feature type="transmembrane region" description="Helical" evidence="8">
    <location>
        <begin position="86"/>
        <end position="108"/>
    </location>
</feature>
<evidence type="ECO:0000256" key="7">
    <source>
        <dbReference type="ARBA" id="ARBA00023136"/>
    </source>
</evidence>
<keyword evidence="3" id="KW-0328">Glycosyltransferase</keyword>
<feature type="transmembrane region" description="Helical" evidence="8">
    <location>
        <begin position="185"/>
        <end position="201"/>
    </location>
</feature>
<reference evidence="10 11" key="1">
    <citation type="journal article" date="2016" name="Nat. Commun.">
        <title>Thousands of microbial genomes shed light on interconnected biogeochemical processes in an aquifer system.</title>
        <authorList>
            <person name="Anantharaman K."/>
            <person name="Brown C.T."/>
            <person name="Hug L.A."/>
            <person name="Sharon I."/>
            <person name="Castelle C.J."/>
            <person name="Probst A.J."/>
            <person name="Thomas B.C."/>
            <person name="Singh A."/>
            <person name="Wilkins M.J."/>
            <person name="Karaoz U."/>
            <person name="Brodie E.L."/>
            <person name="Williams K.H."/>
            <person name="Hubbard S.S."/>
            <person name="Banfield J.F."/>
        </authorList>
    </citation>
    <scope>NUCLEOTIDE SEQUENCE [LARGE SCALE GENOMIC DNA]</scope>
</reference>
<dbReference type="GO" id="GO:0010041">
    <property type="term" value="P:response to iron(III) ion"/>
    <property type="evidence" value="ECO:0007669"/>
    <property type="project" value="TreeGrafter"/>
</dbReference>
<dbReference type="Proteomes" id="UP000178603">
    <property type="component" value="Unassembled WGS sequence"/>
</dbReference>
<evidence type="ECO:0000256" key="1">
    <source>
        <dbReference type="ARBA" id="ARBA00004651"/>
    </source>
</evidence>
<dbReference type="GO" id="GO:0016763">
    <property type="term" value="F:pentosyltransferase activity"/>
    <property type="evidence" value="ECO:0007669"/>
    <property type="project" value="TreeGrafter"/>
</dbReference>
<evidence type="ECO:0000256" key="2">
    <source>
        <dbReference type="ARBA" id="ARBA00022475"/>
    </source>
</evidence>
<evidence type="ECO:0000256" key="8">
    <source>
        <dbReference type="SAM" id="Phobius"/>
    </source>
</evidence>
<evidence type="ECO:0000313" key="11">
    <source>
        <dbReference type="Proteomes" id="UP000178603"/>
    </source>
</evidence>
<keyword evidence="5 8" id="KW-0812">Transmembrane</keyword>
<sequence length="528" mass="60691">MLNKLSVSVLLIFCAFLFFWRLDKVPPGFYIDESLHSYNALSILETGKDEYGKGFPVLFRFFGSYNEPLYVYLTTISIWLFGETIFAARLISALAGVLSTILIYFFMLKVTKNRTTSVIVGLLGAMSPWLLLYSRTGFEVSLAFFLFLLGLFTFYLGTKKPKYIAISFWLFSFSTYAAYTERFVSPLLALLLIFIFKEYLFRKENRKYLLLGTSGALLIQIPHLFLVSTPAFFPKGDLFSLGGFIARYIYYFSPEALFFKGDPDLQRSVPEMAVFPFWLVIPYFVGWYFCFKKRFSNLSKLIIASALISPLPAALTSDPFATHRAMPLLAPLLLVIGIGVNKIFEILKPFLGVFLFLLIFMVSALLLWRSFFVLLPGERSFYWGQQYVELAKLIKQDHQNLYLIDQGRLKIAYATIAYIADIDPLIFQQPQSLEIEENYYSAFPYNPSYSFANVELRSLDWETDIYKNQIIVGDNISISQEQAREHFLKKEFEITDPLGEVLLSGFKTSPKSKCESIKYENTHCKGVK</sequence>
<dbReference type="AlphaFoldDB" id="A0A1F8ARP0"/>
<feature type="transmembrane region" description="Helical" evidence="8">
    <location>
        <begin position="350"/>
        <end position="375"/>
    </location>
</feature>
<dbReference type="GO" id="GO:0009103">
    <property type="term" value="P:lipopolysaccharide biosynthetic process"/>
    <property type="evidence" value="ECO:0007669"/>
    <property type="project" value="UniProtKB-ARBA"/>
</dbReference>
<dbReference type="InterPro" id="IPR050297">
    <property type="entry name" value="LipidA_mod_glycosyltrf_83"/>
</dbReference>
<feature type="transmembrane region" description="Helical" evidence="8">
    <location>
        <begin position="163"/>
        <end position="179"/>
    </location>
</feature>
<dbReference type="InterPro" id="IPR038731">
    <property type="entry name" value="RgtA/B/C-like"/>
</dbReference>
<evidence type="ECO:0000259" key="9">
    <source>
        <dbReference type="Pfam" id="PF13231"/>
    </source>
</evidence>
<dbReference type="EMBL" id="MGGW01000016">
    <property type="protein sequence ID" value="OGM54280.1"/>
    <property type="molecule type" value="Genomic_DNA"/>
</dbReference>
<dbReference type="Pfam" id="PF13231">
    <property type="entry name" value="PMT_2"/>
    <property type="match status" value="1"/>
</dbReference>
<keyword evidence="4" id="KW-0808">Transferase</keyword>